<dbReference type="EMBL" id="JAJJMA010253463">
    <property type="protein sequence ID" value="MCL7044034.1"/>
    <property type="molecule type" value="Genomic_DNA"/>
</dbReference>
<feature type="domain" description="Bet v I/Major latex protein" evidence="2">
    <location>
        <begin position="7"/>
        <end position="148"/>
    </location>
</feature>
<dbReference type="PANTHER" id="PTHR31213:SF192">
    <property type="entry name" value="MAJOR ALLERGEN PRU AR 1-LIKE"/>
    <property type="match status" value="1"/>
</dbReference>
<dbReference type="InterPro" id="IPR024949">
    <property type="entry name" value="Bet_v_I_allergen"/>
</dbReference>
<dbReference type="GO" id="GO:0005634">
    <property type="term" value="C:nucleus"/>
    <property type="evidence" value="ECO:0007669"/>
    <property type="project" value="TreeGrafter"/>
</dbReference>
<gene>
    <name evidence="3" type="ORF">MKW94_024334</name>
</gene>
<evidence type="ECO:0000313" key="4">
    <source>
        <dbReference type="Proteomes" id="UP001177140"/>
    </source>
</evidence>
<dbReference type="GO" id="GO:0006952">
    <property type="term" value="P:defense response"/>
    <property type="evidence" value="ECO:0007669"/>
    <property type="project" value="InterPro"/>
</dbReference>
<comment type="similarity">
    <text evidence="1">Belongs to the BetVI family.</text>
</comment>
<dbReference type="GO" id="GO:0005737">
    <property type="term" value="C:cytoplasm"/>
    <property type="evidence" value="ECO:0007669"/>
    <property type="project" value="TreeGrafter"/>
</dbReference>
<dbReference type="GO" id="GO:0004864">
    <property type="term" value="F:protein phosphatase inhibitor activity"/>
    <property type="evidence" value="ECO:0007669"/>
    <property type="project" value="InterPro"/>
</dbReference>
<name>A0AA41VMH5_PAPNU</name>
<dbReference type="PRINTS" id="PR00634">
    <property type="entry name" value="BETALLERGEN"/>
</dbReference>
<dbReference type="Gene3D" id="3.30.530.20">
    <property type="match status" value="1"/>
</dbReference>
<accession>A0AA41VMH5</accession>
<keyword evidence="4" id="KW-1185">Reference proteome</keyword>
<evidence type="ECO:0000256" key="1">
    <source>
        <dbReference type="ARBA" id="ARBA00009744"/>
    </source>
</evidence>
<dbReference type="GO" id="GO:0010427">
    <property type="term" value="F:abscisic acid binding"/>
    <property type="evidence" value="ECO:0007669"/>
    <property type="project" value="InterPro"/>
</dbReference>
<organism evidence="3 4">
    <name type="scientific">Papaver nudicaule</name>
    <name type="common">Iceland poppy</name>
    <dbReference type="NCBI Taxonomy" id="74823"/>
    <lineage>
        <taxon>Eukaryota</taxon>
        <taxon>Viridiplantae</taxon>
        <taxon>Streptophyta</taxon>
        <taxon>Embryophyta</taxon>
        <taxon>Tracheophyta</taxon>
        <taxon>Spermatophyta</taxon>
        <taxon>Magnoliopsida</taxon>
        <taxon>Ranunculales</taxon>
        <taxon>Papaveraceae</taxon>
        <taxon>Papaveroideae</taxon>
        <taxon>Papaver</taxon>
    </lineage>
</organism>
<dbReference type="AlphaFoldDB" id="A0AA41VMH5"/>
<dbReference type="InterPro" id="IPR000916">
    <property type="entry name" value="Bet_v_I/MLP"/>
</dbReference>
<dbReference type="FunFam" id="3.30.530.20:FF:000007">
    <property type="entry name" value="Major pollen allergen Bet v 1-A"/>
    <property type="match status" value="1"/>
</dbReference>
<dbReference type="CDD" id="cd07816">
    <property type="entry name" value="Bet_v1-like"/>
    <property type="match status" value="1"/>
</dbReference>
<dbReference type="Pfam" id="PF00407">
    <property type="entry name" value="Bet_v_1"/>
    <property type="match status" value="1"/>
</dbReference>
<dbReference type="GO" id="GO:0009738">
    <property type="term" value="P:abscisic acid-activated signaling pathway"/>
    <property type="evidence" value="ECO:0007669"/>
    <property type="project" value="InterPro"/>
</dbReference>
<dbReference type="SUPFAM" id="SSF55961">
    <property type="entry name" value="Bet v1-like"/>
    <property type="match status" value="1"/>
</dbReference>
<dbReference type="GO" id="GO:0038023">
    <property type="term" value="F:signaling receptor activity"/>
    <property type="evidence" value="ECO:0007669"/>
    <property type="project" value="InterPro"/>
</dbReference>
<dbReference type="Proteomes" id="UP001177140">
    <property type="component" value="Unassembled WGS sequence"/>
</dbReference>
<evidence type="ECO:0000313" key="3">
    <source>
        <dbReference type="EMBL" id="MCL7044034.1"/>
    </source>
</evidence>
<proteinExistence type="inferred from homology"/>
<sequence length="164" mass="18696">MANNGVVSISEEFPCSVAPTRILRAFYEGHTLIPHIMPHTIKSVDLHYGDGSIGSLRLVSFVEGGSMKKLKYIIRKIDWENLMCKYTVFDCDAYSDKLDYVNGECKFEESAEYGRSICKIISHYHPKGDAKLEYEEDIKAAKEKTKEFYNFVHAYLADNPHVCA</sequence>
<reference evidence="3" key="1">
    <citation type="submission" date="2022-03" db="EMBL/GenBank/DDBJ databases">
        <title>A functionally conserved STORR gene fusion in Papaver species that diverged 16.8 million years ago.</title>
        <authorList>
            <person name="Catania T."/>
        </authorList>
    </citation>
    <scope>NUCLEOTIDE SEQUENCE</scope>
    <source>
        <strain evidence="3">S-191538</strain>
    </source>
</reference>
<dbReference type="InterPro" id="IPR023393">
    <property type="entry name" value="START-like_dom_sf"/>
</dbReference>
<dbReference type="PANTHER" id="PTHR31213">
    <property type="entry name" value="OS08G0374000 PROTEIN-RELATED"/>
    <property type="match status" value="1"/>
</dbReference>
<evidence type="ECO:0000259" key="2">
    <source>
        <dbReference type="Pfam" id="PF00407"/>
    </source>
</evidence>
<protein>
    <recommendedName>
        <fullName evidence="2">Bet v I/Major latex protein domain-containing protein</fullName>
    </recommendedName>
</protein>
<comment type="caution">
    <text evidence="3">The sequence shown here is derived from an EMBL/GenBank/DDBJ whole genome shotgun (WGS) entry which is preliminary data.</text>
</comment>
<dbReference type="InterPro" id="IPR050279">
    <property type="entry name" value="Plant_def-hormone_signal"/>
</dbReference>